<keyword evidence="3 7" id="KW-0560">Oxidoreductase</keyword>
<dbReference type="Gene3D" id="3.10.20.30">
    <property type="match status" value="1"/>
</dbReference>
<dbReference type="InterPro" id="IPR036010">
    <property type="entry name" value="2Fe-2S_ferredoxin-like_sf"/>
</dbReference>
<accession>A0A840YLP0</accession>
<evidence type="ECO:0000256" key="4">
    <source>
        <dbReference type="ARBA" id="ARBA00023004"/>
    </source>
</evidence>
<evidence type="ECO:0000313" key="8">
    <source>
        <dbReference type="Proteomes" id="UP000527143"/>
    </source>
</evidence>
<comment type="caution">
    <text evidence="7">The sequence shown here is derived from an EMBL/GenBank/DDBJ whole genome shotgun (WGS) entry which is preliminary data.</text>
</comment>
<dbReference type="InterPro" id="IPR001041">
    <property type="entry name" value="2Fe-2S_ferredoxin-type"/>
</dbReference>
<evidence type="ECO:0000313" key="7">
    <source>
        <dbReference type="EMBL" id="MBB5712288.1"/>
    </source>
</evidence>
<dbReference type="PROSITE" id="PS00197">
    <property type="entry name" value="2FE2S_FER_1"/>
    <property type="match status" value="1"/>
</dbReference>
<dbReference type="RefSeq" id="WP_184090582.1">
    <property type="nucleotide sequence ID" value="NZ_JACIJF010000015.1"/>
</dbReference>
<dbReference type="PROSITE" id="PS51085">
    <property type="entry name" value="2FE2S_FER_2"/>
    <property type="match status" value="1"/>
</dbReference>
<reference evidence="7 8" key="1">
    <citation type="submission" date="2020-08" db="EMBL/GenBank/DDBJ databases">
        <title>Genomic Encyclopedia of Type Strains, Phase IV (KMG-IV): sequencing the most valuable type-strain genomes for metagenomic binning, comparative biology and taxonomic classification.</title>
        <authorList>
            <person name="Goeker M."/>
        </authorList>
    </citation>
    <scope>NUCLEOTIDE SEQUENCE [LARGE SCALE GENOMIC DNA]</scope>
    <source>
        <strain evidence="7 8">DSM 26736</strain>
    </source>
</reference>
<sequence length="165" mass="17570">MTRFTVNNQPVEYKMDPRTPLLWALRDASNLTGTKYGCGTGDCGACSVDVDGTLRLACQETIGGLEGTFVTTVEGLPRDRSHPVQQALIAANVPQCGYCIPGIVMAASVLLRTNRNPSDDDIKVAIPNVCRCGIYPRLISAITDAARIARGDATLDGADEMDNAP</sequence>
<dbReference type="Pfam" id="PF00111">
    <property type="entry name" value="Fer2"/>
    <property type="match status" value="1"/>
</dbReference>
<dbReference type="InterPro" id="IPR036884">
    <property type="entry name" value="2Fe-2S-bd_dom_sf"/>
</dbReference>
<evidence type="ECO:0000256" key="1">
    <source>
        <dbReference type="ARBA" id="ARBA00022714"/>
    </source>
</evidence>
<keyword evidence="5" id="KW-0411">Iron-sulfur</keyword>
<dbReference type="InterPro" id="IPR051452">
    <property type="entry name" value="Diverse_Oxidoreductases"/>
</dbReference>
<proteinExistence type="predicted"/>
<protein>
    <submittedName>
        <fullName evidence="7">Isoquinoline 1-oxidoreductase alpha subunit</fullName>
        <ecNumber evidence="7">1.3.99.16</ecNumber>
    </submittedName>
</protein>
<dbReference type="InterPro" id="IPR006058">
    <property type="entry name" value="2Fe2S_fd_BS"/>
</dbReference>
<feature type="domain" description="2Fe-2S ferredoxin-type" evidence="6">
    <location>
        <begin position="1"/>
        <end position="76"/>
    </location>
</feature>
<dbReference type="PANTHER" id="PTHR44379">
    <property type="entry name" value="OXIDOREDUCTASE WITH IRON-SULFUR SUBUNIT"/>
    <property type="match status" value="1"/>
</dbReference>
<dbReference type="CDD" id="cd00207">
    <property type="entry name" value="fer2"/>
    <property type="match status" value="1"/>
</dbReference>
<dbReference type="Proteomes" id="UP000527143">
    <property type="component" value="Unassembled WGS sequence"/>
</dbReference>
<dbReference type="SUPFAM" id="SSF54292">
    <property type="entry name" value="2Fe-2S ferredoxin-like"/>
    <property type="match status" value="1"/>
</dbReference>
<organism evidence="7 8">
    <name type="scientific">Sphingomonas xinjiangensis</name>
    <dbReference type="NCBI Taxonomy" id="643568"/>
    <lineage>
        <taxon>Bacteria</taxon>
        <taxon>Pseudomonadati</taxon>
        <taxon>Pseudomonadota</taxon>
        <taxon>Alphaproteobacteria</taxon>
        <taxon>Sphingomonadales</taxon>
        <taxon>Sphingomonadaceae</taxon>
        <taxon>Sphingomonas</taxon>
    </lineage>
</organism>
<keyword evidence="1" id="KW-0001">2Fe-2S</keyword>
<dbReference type="EMBL" id="JACIJF010000015">
    <property type="protein sequence ID" value="MBB5712288.1"/>
    <property type="molecule type" value="Genomic_DNA"/>
</dbReference>
<name>A0A840YLP0_9SPHN</name>
<dbReference type="InterPro" id="IPR012675">
    <property type="entry name" value="Beta-grasp_dom_sf"/>
</dbReference>
<gene>
    <name evidence="7" type="ORF">FHT02_003546</name>
</gene>
<dbReference type="SUPFAM" id="SSF47741">
    <property type="entry name" value="CO dehydrogenase ISP C-domain like"/>
    <property type="match status" value="1"/>
</dbReference>
<evidence type="ECO:0000256" key="2">
    <source>
        <dbReference type="ARBA" id="ARBA00022723"/>
    </source>
</evidence>
<dbReference type="Gene3D" id="1.10.150.120">
    <property type="entry name" value="[2Fe-2S]-binding domain"/>
    <property type="match status" value="1"/>
</dbReference>
<evidence type="ECO:0000259" key="6">
    <source>
        <dbReference type="PROSITE" id="PS51085"/>
    </source>
</evidence>
<keyword evidence="2" id="KW-0479">Metal-binding</keyword>
<dbReference type="InterPro" id="IPR002888">
    <property type="entry name" value="2Fe-2S-bd"/>
</dbReference>
<keyword evidence="8" id="KW-1185">Reference proteome</keyword>
<evidence type="ECO:0000256" key="5">
    <source>
        <dbReference type="ARBA" id="ARBA00023014"/>
    </source>
</evidence>
<dbReference type="AlphaFoldDB" id="A0A840YLP0"/>
<dbReference type="PANTHER" id="PTHR44379:SF2">
    <property type="entry name" value="BLR6218 PROTEIN"/>
    <property type="match status" value="1"/>
</dbReference>
<dbReference type="Pfam" id="PF01799">
    <property type="entry name" value="Fer2_2"/>
    <property type="match status" value="1"/>
</dbReference>
<dbReference type="GO" id="GO:0051537">
    <property type="term" value="F:2 iron, 2 sulfur cluster binding"/>
    <property type="evidence" value="ECO:0007669"/>
    <property type="project" value="UniProtKB-KW"/>
</dbReference>
<keyword evidence="4" id="KW-0408">Iron</keyword>
<dbReference type="GO" id="GO:0046872">
    <property type="term" value="F:metal ion binding"/>
    <property type="evidence" value="ECO:0007669"/>
    <property type="project" value="UniProtKB-KW"/>
</dbReference>
<dbReference type="GO" id="GO:0047121">
    <property type="term" value="F:isoquinoline 1-oxidoreductase activity"/>
    <property type="evidence" value="ECO:0007669"/>
    <property type="project" value="UniProtKB-EC"/>
</dbReference>
<dbReference type="EC" id="1.3.99.16" evidence="7"/>
<evidence type="ECO:0000256" key="3">
    <source>
        <dbReference type="ARBA" id="ARBA00023002"/>
    </source>
</evidence>